<comment type="caution">
    <text evidence="4">The sequence shown here is derived from an EMBL/GenBank/DDBJ whole genome shotgun (WGS) entry which is preliminary data.</text>
</comment>
<reference evidence="4" key="2">
    <citation type="submission" date="2021-08" db="EMBL/GenBank/DDBJ databases">
        <authorList>
            <person name="Gostincar C."/>
            <person name="Sun X."/>
            <person name="Song Z."/>
            <person name="Gunde-Cimerman N."/>
        </authorList>
    </citation>
    <scope>NUCLEOTIDE SEQUENCE</scope>
    <source>
        <strain evidence="4">EXF-8016</strain>
    </source>
</reference>
<dbReference type="InterPro" id="IPR001138">
    <property type="entry name" value="Zn2Cys6_DnaBD"/>
</dbReference>
<evidence type="ECO:0000256" key="2">
    <source>
        <dbReference type="SAM" id="MobiDB-lite"/>
    </source>
</evidence>
<feature type="region of interest" description="Disordered" evidence="2">
    <location>
        <begin position="1"/>
        <end position="133"/>
    </location>
</feature>
<keyword evidence="1" id="KW-0539">Nucleus</keyword>
<name>A0A9P8GI43_AURME</name>
<dbReference type="Gene3D" id="4.10.240.10">
    <property type="entry name" value="Zn(2)-C6 fungal-type DNA-binding domain"/>
    <property type="match status" value="1"/>
</dbReference>
<reference evidence="4" key="1">
    <citation type="journal article" date="2021" name="J Fungi (Basel)">
        <title>Virulence traits and population genomics of the black yeast Aureobasidium melanogenum.</title>
        <authorList>
            <person name="Cernosa A."/>
            <person name="Sun X."/>
            <person name="Gostincar C."/>
            <person name="Fang C."/>
            <person name="Gunde-Cimerman N."/>
            <person name="Song Z."/>
        </authorList>
    </citation>
    <scope>NUCLEOTIDE SEQUENCE</scope>
    <source>
        <strain evidence="4">EXF-8016</strain>
    </source>
</reference>
<dbReference type="GO" id="GO:0008270">
    <property type="term" value="F:zinc ion binding"/>
    <property type="evidence" value="ECO:0007669"/>
    <property type="project" value="InterPro"/>
</dbReference>
<evidence type="ECO:0000256" key="1">
    <source>
        <dbReference type="ARBA" id="ARBA00023242"/>
    </source>
</evidence>
<feature type="compositionally biased region" description="Basic and acidic residues" evidence="2">
    <location>
        <begin position="10"/>
        <end position="19"/>
    </location>
</feature>
<accession>A0A9P8GI43</accession>
<proteinExistence type="predicted"/>
<dbReference type="PROSITE" id="PS50048">
    <property type="entry name" value="ZN2_CY6_FUNGAL_2"/>
    <property type="match status" value="1"/>
</dbReference>
<dbReference type="Proteomes" id="UP000767238">
    <property type="component" value="Unassembled WGS sequence"/>
</dbReference>
<dbReference type="CDD" id="cd00067">
    <property type="entry name" value="GAL4"/>
    <property type="match status" value="1"/>
</dbReference>
<feature type="domain" description="Zn(2)-C6 fungal-type" evidence="3">
    <location>
        <begin position="134"/>
        <end position="164"/>
    </location>
</feature>
<feature type="non-terminal residue" evidence="4">
    <location>
        <position position="1"/>
    </location>
</feature>
<dbReference type="PROSITE" id="PS00463">
    <property type="entry name" value="ZN2_CY6_FUNGAL_1"/>
    <property type="match status" value="1"/>
</dbReference>
<protein>
    <recommendedName>
        <fullName evidence="3">Zn(2)-C6 fungal-type domain-containing protein</fullName>
    </recommendedName>
</protein>
<evidence type="ECO:0000313" key="4">
    <source>
        <dbReference type="EMBL" id="KAH0222394.1"/>
    </source>
</evidence>
<gene>
    <name evidence="4" type="ORF">KCV03_g4622</name>
</gene>
<evidence type="ECO:0000313" key="5">
    <source>
        <dbReference type="Proteomes" id="UP000767238"/>
    </source>
</evidence>
<evidence type="ECO:0000259" key="3">
    <source>
        <dbReference type="PROSITE" id="PS50048"/>
    </source>
</evidence>
<organism evidence="4 5">
    <name type="scientific">Aureobasidium melanogenum</name>
    <name type="common">Aureobasidium pullulans var. melanogenum</name>
    <dbReference type="NCBI Taxonomy" id="46634"/>
    <lineage>
        <taxon>Eukaryota</taxon>
        <taxon>Fungi</taxon>
        <taxon>Dikarya</taxon>
        <taxon>Ascomycota</taxon>
        <taxon>Pezizomycotina</taxon>
        <taxon>Dothideomycetes</taxon>
        <taxon>Dothideomycetidae</taxon>
        <taxon>Dothideales</taxon>
        <taxon>Saccotheciaceae</taxon>
        <taxon>Aureobasidium</taxon>
    </lineage>
</organism>
<dbReference type="Pfam" id="PF00172">
    <property type="entry name" value="Zn_clus"/>
    <property type="match status" value="1"/>
</dbReference>
<dbReference type="InterPro" id="IPR036864">
    <property type="entry name" value="Zn2-C6_fun-type_DNA-bd_sf"/>
</dbReference>
<feature type="compositionally biased region" description="Basic and acidic residues" evidence="2">
    <location>
        <begin position="81"/>
        <end position="110"/>
    </location>
</feature>
<dbReference type="SUPFAM" id="SSF57701">
    <property type="entry name" value="Zn2/Cys6 DNA-binding domain"/>
    <property type="match status" value="1"/>
</dbReference>
<dbReference type="EMBL" id="JAHFYH010000028">
    <property type="protein sequence ID" value="KAH0222394.1"/>
    <property type="molecule type" value="Genomic_DNA"/>
</dbReference>
<dbReference type="AlphaFoldDB" id="A0A9P8GI43"/>
<feature type="compositionally biased region" description="Acidic residues" evidence="2">
    <location>
        <begin position="63"/>
        <end position="80"/>
    </location>
</feature>
<feature type="compositionally biased region" description="Polar residues" evidence="2">
    <location>
        <begin position="20"/>
        <end position="43"/>
    </location>
</feature>
<dbReference type="GO" id="GO:0000981">
    <property type="term" value="F:DNA-binding transcription factor activity, RNA polymerase II-specific"/>
    <property type="evidence" value="ECO:0007669"/>
    <property type="project" value="InterPro"/>
</dbReference>
<sequence>MRIRLVHKVSGRDTTKTEGTRTPATMSTSSHDPSASNLDSTDNPFALDQLPDGFDADVGPYDPDNDYFPDENMTDAEAAEEAARLRQEEIKEGREFNKKNHGDLPPEPKQKSRRAKASASGKQPAASSARPVRTCDRCRNLRKGCDRAVPACGRCQAHGHACVYSRG</sequence>
<dbReference type="OrthoDB" id="3862662at2759"/>